<dbReference type="GO" id="GO:1902201">
    <property type="term" value="P:negative regulation of bacterial-type flagellum-dependent cell motility"/>
    <property type="evidence" value="ECO:0007669"/>
    <property type="project" value="TreeGrafter"/>
</dbReference>
<reference evidence="4 5" key="1">
    <citation type="submission" date="2017-02" db="EMBL/GenBank/DDBJ databases">
        <authorList>
            <person name="Peterson S.W."/>
        </authorList>
    </citation>
    <scope>NUCLEOTIDE SEQUENCE [LARGE SCALE GENOMIC DNA]</scope>
    <source>
        <strain evidence="4">159469</strain>
    </source>
</reference>
<evidence type="ECO:0000313" key="4">
    <source>
        <dbReference type="EMBL" id="OUK04982.1"/>
    </source>
</evidence>
<feature type="transmembrane region" description="Helical" evidence="1">
    <location>
        <begin position="102"/>
        <end position="120"/>
    </location>
</feature>
<keyword evidence="1" id="KW-1133">Transmembrane helix</keyword>
<dbReference type="GO" id="GO:0005886">
    <property type="term" value="C:plasma membrane"/>
    <property type="evidence" value="ECO:0007669"/>
    <property type="project" value="TreeGrafter"/>
</dbReference>
<dbReference type="InterPro" id="IPR043128">
    <property type="entry name" value="Rev_trsase/Diguanyl_cyclase"/>
</dbReference>
<dbReference type="PANTHER" id="PTHR45138:SF6">
    <property type="entry name" value="DIGUANYLATE CYCLASE DGCN"/>
    <property type="match status" value="1"/>
</dbReference>
<dbReference type="AlphaFoldDB" id="A0A252CEK5"/>
<dbReference type="Proteomes" id="UP001257962">
    <property type="component" value="Unassembled WGS sequence"/>
</dbReference>
<feature type="domain" description="GGDEF" evidence="2">
    <location>
        <begin position="249"/>
        <end position="381"/>
    </location>
</feature>
<evidence type="ECO:0000313" key="3">
    <source>
        <dbReference type="EMBL" id="MDT2666705.1"/>
    </source>
</evidence>
<feature type="transmembrane region" description="Helical" evidence="1">
    <location>
        <begin position="158"/>
        <end position="177"/>
    </location>
</feature>
<dbReference type="Proteomes" id="UP000194606">
    <property type="component" value="Unassembled WGS sequence"/>
</dbReference>
<dbReference type="NCBIfam" id="TIGR00254">
    <property type="entry name" value="GGDEF"/>
    <property type="match status" value="1"/>
</dbReference>
<dbReference type="InterPro" id="IPR029787">
    <property type="entry name" value="Nucleotide_cyclase"/>
</dbReference>
<feature type="transmembrane region" description="Helical" evidence="1">
    <location>
        <begin position="189"/>
        <end position="211"/>
    </location>
</feature>
<feature type="transmembrane region" description="Helical" evidence="1">
    <location>
        <begin position="15"/>
        <end position="35"/>
    </location>
</feature>
<dbReference type="RefSeq" id="WP_086582610.1">
    <property type="nucleotide sequence ID" value="NZ_CP141685.1"/>
</dbReference>
<evidence type="ECO:0000313" key="5">
    <source>
        <dbReference type="Proteomes" id="UP000194606"/>
    </source>
</evidence>
<dbReference type="InterPro" id="IPR000160">
    <property type="entry name" value="GGDEF_dom"/>
</dbReference>
<dbReference type="SMART" id="SM00267">
    <property type="entry name" value="GGDEF"/>
    <property type="match status" value="1"/>
</dbReference>
<dbReference type="PROSITE" id="PS50887">
    <property type="entry name" value="GGDEF"/>
    <property type="match status" value="1"/>
</dbReference>
<dbReference type="SUPFAM" id="SSF55073">
    <property type="entry name" value="Nucleotide cyclase"/>
    <property type="match status" value="1"/>
</dbReference>
<dbReference type="GO" id="GO:0043709">
    <property type="term" value="P:cell adhesion involved in single-species biofilm formation"/>
    <property type="evidence" value="ECO:0007669"/>
    <property type="project" value="TreeGrafter"/>
</dbReference>
<gene>
    <name evidence="4" type="ORF">BZZ03_04215</name>
    <name evidence="3" type="ORF">P7D34_05575</name>
</gene>
<dbReference type="EMBL" id="MUIZ01000002">
    <property type="protein sequence ID" value="OUK04982.1"/>
    <property type="molecule type" value="Genomic_DNA"/>
</dbReference>
<dbReference type="GO" id="GO:0052621">
    <property type="term" value="F:diguanylate cyclase activity"/>
    <property type="evidence" value="ECO:0007669"/>
    <property type="project" value="TreeGrafter"/>
</dbReference>
<organism evidence="4 5">
    <name type="scientific">Lactococcus petauri</name>
    <dbReference type="NCBI Taxonomy" id="1940789"/>
    <lineage>
        <taxon>Bacteria</taxon>
        <taxon>Bacillati</taxon>
        <taxon>Bacillota</taxon>
        <taxon>Bacilli</taxon>
        <taxon>Lactobacillales</taxon>
        <taxon>Streptococcaceae</taxon>
        <taxon>Lactococcus</taxon>
    </lineage>
</organism>
<keyword evidence="1" id="KW-0472">Membrane</keyword>
<dbReference type="Pfam" id="PF00990">
    <property type="entry name" value="GGDEF"/>
    <property type="match status" value="1"/>
</dbReference>
<feature type="transmembrane region" description="Helical" evidence="1">
    <location>
        <begin position="47"/>
        <end position="67"/>
    </location>
</feature>
<evidence type="ECO:0000256" key="1">
    <source>
        <dbReference type="SAM" id="Phobius"/>
    </source>
</evidence>
<comment type="caution">
    <text evidence="4">The sequence shown here is derived from an EMBL/GenBank/DDBJ whole genome shotgun (WGS) entry which is preliminary data.</text>
</comment>
<dbReference type="PANTHER" id="PTHR45138">
    <property type="entry name" value="REGULATORY COMPONENTS OF SENSORY TRANSDUCTION SYSTEM"/>
    <property type="match status" value="1"/>
</dbReference>
<feature type="transmembrane region" description="Helical" evidence="1">
    <location>
        <begin position="126"/>
        <end position="146"/>
    </location>
</feature>
<proteinExistence type="predicted"/>
<feature type="transmembrane region" description="Helical" evidence="1">
    <location>
        <begin position="79"/>
        <end position="97"/>
    </location>
</feature>
<name>A0A252CEK5_9LACT</name>
<dbReference type="EMBL" id="JARPYC010000004">
    <property type="protein sequence ID" value="MDT2666705.1"/>
    <property type="molecule type" value="Genomic_DNA"/>
</dbReference>
<sequence length="381" mass="44625">MIYVNDIQDIFGSNFIVKMFLIPGILGMIYIFKYLIRHYKLNKNSFFTYILYSTNFTFLIIVLKLLFTQIDKNSPEGGLLSDTSLIFVVVAIDYFVVSYYKYVEYAVIPLFLLFYALYTYTYGFDIRSTMLVLLALFLFWTSLYIISKYRLLVTKKRYFYLFASFPITLSVMLISSSRFQFSLGYSVGIFLKICIMLFIAEKVLAILKLIVQEYSELRKYSYMDPLTNTYNRRKFEETLQEIIESQYMSVFTVVLFDVDAFKHINDTYGHAAGDYALKEVCELVRIKLKKENTSGQLFRYGGDEFFIIFRNNLEEEVKEIMEDIVNMVSTYDFEYEKSSFKASISVGAVEVVGAQEQQEIINDVDKKLYIAKSKGKNQVVY</sequence>
<evidence type="ECO:0000259" key="2">
    <source>
        <dbReference type="PROSITE" id="PS50887"/>
    </source>
</evidence>
<reference evidence="3" key="2">
    <citation type="submission" date="2023-03" db="EMBL/GenBank/DDBJ databases">
        <authorList>
            <person name="Shen W."/>
            <person name="Cai J."/>
        </authorList>
    </citation>
    <scope>NUCLEOTIDE SEQUENCE</scope>
    <source>
        <strain evidence="3">Y3</strain>
    </source>
</reference>
<dbReference type="Gene3D" id="3.30.70.270">
    <property type="match status" value="1"/>
</dbReference>
<dbReference type="InterPro" id="IPR050469">
    <property type="entry name" value="Diguanylate_Cyclase"/>
</dbReference>
<accession>A0A252CEK5</accession>
<protein>
    <submittedName>
        <fullName evidence="4">GGDEF domain-containing protein</fullName>
    </submittedName>
</protein>
<dbReference type="CDD" id="cd01949">
    <property type="entry name" value="GGDEF"/>
    <property type="match status" value="1"/>
</dbReference>
<keyword evidence="1" id="KW-0812">Transmembrane</keyword>